<feature type="transmembrane region" description="Helical" evidence="1">
    <location>
        <begin position="134"/>
        <end position="152"/>
    </location>
</feature>
<feature type="transmembrane region" description="Helical" evidence="1">
    <location>
        <begin position="70"/>
        <end position="88"/>
    </location>
</feature>
<feature type="transmembrane region" description="Helical" evidence="1">
    <location>
        <begin position="198"/>
        <end position="217"/>
    </location>
</feature>
<evidence type="ECO:0008006" key="4">
    <source>
        <dbReference type="Google" id="ProtNLM"/>
    </source>
</evidence>
<feature type="transmembrane region" description="Helical" evidence="1">
    <location>
        <begin position="46"/>
        <end position="64"/>
    </location>
</feature>
<name>A0A372IR07_9BACT</name>
<keyword evidence="1" id="KW-0472">Membrane</keyword>
<feature type="transmembrane region" description="Helical" evidence="1">
    <location>
        <begin position="173"/>
        <end position="192"/>
    </location>
</feature>
<accession>A0A372IR07</accession>
<evidence type="ECO:0000313" key="3">
    <source>
        <dbReference type="Proteomes" id="UP000264702"/>
    </source>
</evidence>
<feature type="transmembrane region" description="Helical" evidence="1">
    <location>
        <begin position="109"/>
        <end position="128"/>
    </location>
</feature>
<keyword evidence="1" id="KW-1133">Transmembrane helix</keyword>
<dbReference type="AlphaFoldDB" id="A0A372IR07"/>
<organism evidence="2 3">
    <name type="scientific">Paracidobacterium acidisoli</name>
    <dbReference type="NCBI Taxonomy" id="2303751"/>
    <lineage>
        <taxon>Bacteria</taxon>
        <taxon>Pseudomonadati</taxon>
        <taxon>Acidobacteriota</taxon>
        <taxon>Terriglobia</taxon>
        <taxon>Terriglobales</taxon>
        <taxon>Acidobacteriaceae</taxon>
        <taxon>Paracidobacterium</taxon>
    </lineage>
</organism>
<gene>
    <name evidence="2" type="ORF">D0Y96_04250</name>
</gene>
<evidence type="ECO:0000313" key="2">
    <source>
        <dbReference type="EMBL" id="RFU17380.1"/>
    </source>
</evidence>
<evidence type="ECO:0000256" key="1">
    <source>
        <dbReference type="SAM" id="Phobius"/>
    </source>
</evidence>
<keyword evidence="1" id="KW-0812">Transmembrane</keyword>
<proteinExistence type="predicted"/>
<feature type="transmembrane region" description="Helical" evidence="1">
    <location>
        <begin position="12"/>
        <end position="34"/>
    </location>
</feature>
<keyword evidence="3" id="KW-1185">Reference proteome</keyword>
<comment type="caution">
    <text evidence="2">The sequence shown here is derived from an EMBL/GenBank/DDBJ whole genome shotgun (WGS) entry which is preliminary data.</text>
</comment>
<dbReference type="RefSeq" id="WP_117298128.1">
    <property type="nucleotide sequence ID" value="NZ_QVQT02000002.1"/>
</dbReference>
<protein>
    <recommendedName>
        <fullName evidence="4">DUF2306 domain-containing protein</fullName>
    </recommendedName>
</protein>
<reference evidence="2 3" key="1">
    <citation type="submission" date="2018-08" db="EMBL/GenBank/DDBJ databases">
        <title>Acidipila sp. 4G-K13, an acidobacterium isolated from forest soil.</title>
        <authorList>
            <person name="Gao Z.-H."/>
            <person name="Qiu L.-H."/>
        </authorList>
    </citation>
    <scope>NUCLEOTIDE SEQUENCE [LARGE SCALE GENOMIC DNA]</scope>
    <source>
        <strain evidence="2 3">4G-K13</strain>
    </source>
</reference>
<sequence>MHGHDPLWMRAFLTVHIGAGSGAFVLAPLALMTAKGGKAHRLWGKIYFWCMTVVAVTALVMALWRPILFLAFVSVFSFYSAFVAYRVLGQKAAWKGEKVATRLDWAAAVIDFVCSATLAALGAVRPAMVQNLGIPAMVFGGIGIWIAVNAVWGFTHPPKEKMFWWYGHLQGMLGSYIAAWTAFCIVTIGPLLHHAWWLWLLPTAVGVPAMIATTAYYRRKFAPRVRAAV</sequence>
<dbReference type="EMBL" id="QVQT01000002">
    <property type="protein sequence ID" value="RFU17380.1"/>
    <property type="molecule type" value="Genomic_DNA"/>
</dbReference>
<dbReference type="Proteomes" id="UP000264702">
    <property type="component" value="Unassembled WGS sequence"/>
</dbReference>
<dbReference type="OrthoDB" id="5984490at2"/>